<feature type="domain" description="Restriction endonuclease type IV Mrr" evidence="1">
    <location>
        <begin position="11"/>
        <end position="124"/>
    </location>
</feature>
<dbReference type="InterPro" id="IPR011856">
    <property type="entry name" value="tRNA_endonuc-like_dom_sf"/>
</dbReference>
<proteinExistence type="predicted"/>
<keyword evidence="2" id="KW-0540">Nuclease</keyword>
<name>A0ABR4Y5K1_9BACI</name>
<dbReference type="InterPro" id="IPR007560">
    <property type="entry name" value="Restrct_endonuc_IV_Mrr"/>
</dbReference>
<organism evidence="2 3">
    <name type="scientific">Lysinibacillus boronitolerans JCM 21713 = 10a = NBRC 103108</name>
    <dbReference type="NCBI Taxonomy" id="1294264"/>
    <lineage>
        <taxon>Bacteria</taxon>
        <taxon>Bacillati</taxon>
        <taxon>Bacillota</taxon>
        <taxon>Bacilli</taxon>
        <taxon>Bacillales</taxon>
        <taxon>Bacillaceae</taxon>
        <taxon>Lysinibacillus</taxon>
    </lineage>
</organism>
<evidence type="ECO:0000259" key="1">
    <source>
        <dbReference type="Pfam" id="PF04471"/>
    </source>
</evidence>
<sequence length="191" mass="22032">MFIPVKDAYLELTPEEFERYSLDLLFEQTRNLESLVFEHDKVIEAYDGNYQIDGYIEFTFMGVKYKTLVECKHYKSAITREKVQILHTKIQSIGAQKGILISTSNFQSGAIEYAKIHGIALIQLTEADINYEIRDRINVIMAQGRNPFNYGKPYSGVLISKRDVGITCSYLSRSNTSLEEFLKIQTEKQSY</sequence>
<comment type="caution">
    <text evidence="2">The sequence shown here is derived from an EMBL/GenBank/DDBJ whole genome shotgun (WGS) entry which is preliminary data.</text>
</comment>
<dbReference type="Pfam" id="PF04471">
    <property type="entry name" value="Mrr_cat"/>
    <property type="match status" value="1"/>
</dbReference>
<dbReference type="RefSeq" id="WP_036074967.1">
    <property type="nucleotide sequence ID" value="NZ_AVCW01000036.1"/>
</dbReference>
<dbReference type="SUPFAM" id="SSF52980">
    <property type="entry name" value="Restriction endonuclease-like"/>
    <property type="match status" value="1"/>
</dbReference>
<dbReference type="PANTHER" id="PTHR30015:SF7">
    <property type="entry name" value="TYPE IV METHYL-DIRECTED RESTRICTION ENZYME ECOKMRR"/>
    <property type="match status" value="1"/>
</dbReference>
<evidence type="ECO:0000313" key="3">
    <source>
        <dbReference type="Proteomes" id="UP000030487"/>
    </source>
</evidence>
<dbReference type="EMBL" id="JPVR01000046">
    <property type="protein sequence ID" value="KGR89361.1"/>
    <property type="molecule type" value="Genomic_DNA"/>
</dbReference>
<evidence type="ECO:0000313" key="2">
    <source>
        <dbReference type="EMBL" id="KGR89361.1"/>
    </source>
</evidence>
<reference evidence="2 3" key="1">
    <citation type="submission" date="2014-02" db="EMBL/GenBank/DDBJ databases">
        <title>Draft genome sequence of Lysinibacillus boronitolerans NBRC 103108.</title>
        <authorList>
            <person name="Zhang F."/>
            <person name="Wang G."/>
            <person name="Zhang L."/>
        </authorList>
    </citation>
    <scope>NUCLEOTIDE SEQUENCE [LARGE SCALE GENOMIC DNA]</scope>
    <source>
        <strain evidence="2 3">NBRC 103108</strain>
    </source>
</reference>
<accession>A0ABR4Y5K1</accession>
<dbReference type="InterPro" id="IPR052906">
    <property type="entry name" value="Type_IV_Methyl-Rstrct_Enzyme"/>
</dbReference>
<dbReference type="Gene3D" id="3.40.1350.10">
    <property type="match status" value="1"/>
</dbReference>
<dbReference type="Proteomes" id="UP000030487">
    <property type="component" value="Unassembled WGS sequence"/>
</dbReference>
<gene>
    <name evidence="2" type="ORF">CD31_00700</name>
</gene>
<protein>
    <submittedName>
        <fullName evidence="2">Restriction endonuclease</fullName>
    </submittedName>
</protein>
<keyword evidence="3" id="KW-1185">Reference proteome</keyword>
<dbReference type="PANTHER" id="PTHR30015">
    <property type="entry name" value="MRR RESTRICTION SYSTEM PROTEIN"/>
    <property type="match status" value="1"/>
</dbReference>
<dbReference type="InterPro" id="IPR011335">
    <property type="entry name" value="Restrct_endonuc-II-like"/>
</dbReference>
<keyword evidence="2" id="KW-0255">Endonuclease</keyword>
<keyword evidence="2" id="KW-0378">Hydrolase</keyword>
<dbReference type="GO" id="GO:0004519">
    <property type="term" value="F:endonuclease activity"/>
    <property type="evidence" value="ECO:0007669"/>
    <property type="project" value="UniProtKB-KW"/>
</dbReference>